<dbReference type="PANTHER" id="PTHR33910:SF1">
    <property type="entry name" value="PROTEIN TRANSLOCASE SUBUNIT SECE"/>
    <property type="match status" value="1"/>
</dbReference>
<name>A0A255Z8V5_9PROT</name>
<dbReference type="OrthoDB" id="9812738at2"/>
<reference evidence="10 11" key="1">
    <citation type="submission" date="2017-07" db="EMBL/GenBank/DDBJ databases">
        <title>Niveispirillum cyanobacteriorum sp. nov., isolated from cyanobacterial aggregates in a eutrophic lake.</title>
        <authorList>
            <person name="Cai H."/>
        </authorList>
    </citation>
    <scope>NUCLEOTIDE SEQUENCE [LARGE SCALE GENOMIC DNA]</scope>
    <source>
        <strain evidence="11">TH1-14</strain>
    </source>
</reference>
<evidence type="ECO:0000256" key="2">
    <source>
        <dbReference type="ARBA" id="ARBA00022448"/>
    </source>
</evidence>
<evidence type="ECO:0000256" key="5">
    <source>
        <dbReference type="ARBA" id="ARBA00022927"/>
    </source>
</evidence>
<evidence type="ECO:0000313" key="11">
    <source>
        <dbReference type="Proteomes" id="UP000216998"/>
    </source>
</evidence>
<keyword evidence="2 9" id="KW-0813">Transport</keyword>
<comment type="function">
    <text evidence="9">Essential subunit of the Sec protein translocation channel SecYEG. Clamps together the 2 halves of SecY. May contact the channel plug during translocation.</text>
</comment>
<dbReference type="InterPro" id="IPR001901">
    <property type="entry name" value="Translocase_SecE/Sec61-g"/>
</dbReference>
<evidence type="ECO:0000256" key="4">
    <source>
        <dbReference type="ARBA" id="ARBA00022692"/>
    </source>
</evidence>
<dbReference type="Proteomes" id="UP000216998">
    <property type="component" value="Unassembled WGS sequence"/>
</dbReference>
<dbReference type="Pfam" id="PF00584">
    <property type="entry name" value="SecE"/>
    <property type="match status" value="1"/>
</dbReference>
<dbReference type="InterPro" id="IPR038379">
    <property type="entry name" value="SecE_sf"/>
</dbReference>
<feature type="transmembrane region" description="Helical" evidence="9">
    <location>
        <begin position="35"/>
        <end position="55"/>
    </location>
</feature>
<dbReference type="GO" id="GO:0065002">
    <property type="term" value="P:intracellular protein transmembrane transport"/>
    <property type="evidence" value="ECO:0007669"/>
    <property type="project" value="UniProtKB-UniRule"/>
</dbReference>
<protein>
    <recommendedName>
        <fullName evidence="9">Protein translocase subunit SecE</fullName>
    </recommendedName>
</protein>
<keyword evidence="6 9" id="KW-1133">Transmembrane helix</keyword>
<comment type="subcellular location">
    <subcellularLocation>
        <location evidence="9">Cell membrane</location>
        <topology evidence="9">Single-pass membrane protein</topology>
    </subcellularLocation>
    <subcellularLocation>
        <location evidence="1">Membrane</location>
    </subcellularLocation>
</comment>
<dbReference type="RefSeq" id="WP_094452565.1">
    <property type="nucleotide sequence ID" value="NZ_NOXU01000007.1"/>
</dbReference>
<evidence type="ECO:0000256" key="7">
    <source>
        <dbReference type="ARBA" id="ARBA00023010"/>
    </source>
</evidence>
<evidence type="ECO:0000256" key="9">
    <source>
        <dbReference type="HAMAP-Rule" id="MF_00422"/>
    </source>
</evidence>
<evidence type="ECO:0000256" key="6">
    <source>
        <dbReference type="ARBA" id="ARBA00022989"/>
    </source>
</evidence>
<evidence type="ECO:0000313" key="10">
    <source>
        <dbReference type="EMBL" id="OYQ37898.1"/>
    </source>
</evidence>
<keyword evidence="11" id="KW-1185">Reference proteome</keyword>
<dbReference type="PANTHER" id="PTHR33910">
    <property type="entry name" value="PROTEIN TRANSLOCASE SUBUNIT SECE"/>
    <property type="match status" value="1"/>
</dbReference>
<keyword evidence="8 9" id="KW-0472">Membrane</keyword>
<dbReference type="InterPro" id="IPR005807">
    <property type="entry name" value="SecE_bac"/>
</dbReference>
<proteinExistence type="inferred from homology"/>
<keyword evidence="5 9" id="KW-0653">Protein transport</keyword>
<dbReference type="GO" id="GO:0006605">
    <property type="term" value="P:protein targeting"/>
    <property type="evidence" value="ECO:0007669"/>
    <property type="project" value="UniProtKB-UniRule"/>
</dbReference>
<dbReference type="HAMAP" id="MF_00422">
    <property type="entry name" value="SecE"/>
    <property type="match status" value="1"/>
</dbReference>
<dbReference type="GO" id="GO:0008320">
    <property type="term" value="F:protein transmembrane transporter activity"/>
    <property type="evidence" value="ECO:0007669"/>
    <property type="project" value="UniProtKB-UniRule"/>
</dbReference>
<keyword evidence="3 9" id="KW-1003">Cell membrane</keyword>
<sequence length="71" mass="7829">MMADADMAKTNPAEFLREVRREVAKVTWPTRKETLVSTAMVFVMVTLAAIFFLAVDQILGFGIRLILGIGG</sequence>
<evidence type="ECO:0000256" key="8">
    <source>
        <dbReference type="ARBA" id="ARBA00023136"/>
    </source>
</evidence>
<evidence type="ECO:0000256" key="1">
    <source>
        <dbReference type="ARBA" id="ARBA00004370"/>
    </source>
</evidence>
<dbReference type="EMBL" id="NOXU01000007">
    <property type="protein sequence ID" value="OYQ37898.1"/>
    <property type="molecule type" value="Genomic_DNA"/>
</dbReference>
<comment type="subunit">
    <text evidence="9">Component of the Sec protein translocase complex. Heterotrimer consisting of SecY, SecE and SecG subunits. The heterotrimers can form oligomers, although 1 heterotrimer is thought to be able to translocate proteins. Interacts with the ribosome. Interacts with SecDF, and other proteins may be involved. Interacts with SecA.</text>
</comment>
<dbReference type="AlphaFoldDB" id="A0A255Z8V5"/>
<dbReference type="GO" id="GO:0043952">
    <property type="term" value="P:protein transport by the Sec complex"/>
    <property type="evidence" value="ECO:0007669"/>
    <property type="project" value="UniProtKB-UniRule"/>
</dbReference>
<dbReference type="GO" id="GO:0009306">
    <property type="term" value="P:protein secretion"/>
    <property type="evidence" value="ECO:0007669"/>
    <property type="project" value="UniProtKB-UniRule"/>
</dbReference>
<evidence type="ECO:0000256" key="3">
    <source>
        <dbReference type="ARBA" id="ARBA00022475"/>
    </source>
</evidence>
<accession>A0A255Z8V5</accession>
<keyword evidence="7 9" id="KW-0811">Translocation</keyword>
<dbReference type="Gene3D" id="1.20.5.1030">
    <property type="entry name" value="Preprotein translocase secy subunit"/>
    <property type="match status" value="1"/>
</dbReference>
<dbReference type="GO" id="GO:0005886">
    <property type="term" value="C:plasma membrane"/>
    <property type="evidence" value="ECO:0007669"/>
    <property type="project" value="UniProtKB-SubCell"/>
</dbReference>
<organism evidence="10 11">
    <name type="scientific">Niveispirillum lacus</name>
    <dbReference type="NCBI Taxonomy" id="1981099"/>
    <lineage>
        <taxon>Bacteria</taxon>
        <taxon>Pseudomonadati</taxon>
        <taxon>Pseudomonadota</taxon>
        <taxon>Alphaproteobacteria</taxon>
        <taxon>Rhodospirillales</taxon>
        <taxon>Azospirillaceae</taxon>
        <taxon>Niveispirillum</taxon>
    </lineage>
</organism>
<keyword evidence="4 9" id="KW-0812">Transmembrane</keyword>
<comment type="caution">
    <text evidence="10">The sequence shown here is derived from an EMBL/GenBank/DDBJ whole genome shotgun (WGS) entry which is preliminary data.</text>
</comment>
<comment type="similarity">
    <text evidence="9">Belongs to the SecE/SEC61-gamma family.</text>
</comment>
<dbReference type="NCBIfam" id="TIGR00964">
    <property type="entry name" value="secE_bact"/>
    <property type="match status" value="1"/>
</dbReference>
<gene>
    <name evidence="9" type="primary">secE</name>
    <name evidence="10" type="ORF">CHU95_00275</name>
</gene>